<evidence type="ECO:0000259" key="11">
    <source>
        <dbReference type="PROSITE" id="PS51176"/>
    </source>
</evidence>
<dbReference type="Gene3D" id="1.10.3660.10">
    <property type="entry name" value="6-phosphogluconate dehydrogenase C-terminal like domain"/>
    <property type="match status" value="1"/>
</dbReference>
<dbReference type="SUPFAM" id="SSF55021">
    <property type="entry name" value="ACT-like"/>
    <property type="match status" value="1"/>
</dbReference>
<organism evidence="13 14">
    <name type="scientific">Caldicoprobacter faecalis</name>
    <dbReference type="NCBI Taxonomy" id="937334"/>
    <lineage>
        <taxon>Bacteria</taxon>
        <taxon>Bacillati</taxon>
        <taxon>Bacillota</taxon>
        <taxon>Clostridia</taxon>
        <taxon>Caldicoprobacterales</taxon>
        <taxon>Caldicoprobacteraceae</taxon>
        <taxon>Caldicoprobacter</taxon>
    </lineage>
</organism>
<evidence type="ECO:0000313" key="13">
    <source>
        <dbReference type="EMBL" id="SFQ34189.1"/>
    </source>
</evidence>
<dbReference type="Pfam" id="PF01842">
    <property type="entry name" value="ACT"/>
    <property type="match status" value="1"/>
</dbReference>
<evidence type="ECO:0000256" key="10">
    <source>
        <dbReference type="ARBA" id="ARBA00049260"/>
    </source>
</evidence>
<evidence type="ECO:0000256" key="6">
    <source>
        <dbReference type="ARBA" id="ARBA00022605"/>
    </source>
</evidence>
<reference evidence="13 14" key="1">
    <citation type="submission" date="2016-10" db="EMBL/GenBank/DDBJ databases">
        <authorList>
            <person name="de Groot N.N."/>
        </authorList>
    </citation>
    <scope>NUCLEOTIDE SEQUENCE [LARGE SCALE GENOMIC DNA]</scope>
    <source>
        <strain evidence="13 14">DSM 20678</strain>
    </source>
</reference>
<dbReference type="Gene3D" id="3.30.70.260">
    <property type="match status" value="1"/>
</dbReference>
<keyword evidence="9" id="KW-0057">Aromatic amino acid biosynthesis</keyword>
<evidence type="ECO:0000256" key="9">
    <source>
        <dbReference type="ARBA" id="ARBA00023141"/>
    </source>
</evidence>
<comment type="pathway">
    <text evidence="1">Amino-acid biosynthesis; L-tyrosine biosynthesis; (4-hydroxyphenyl)pyruvate from prephenate (NAD(+) route): step 1/1.</text>
</comment>
<dbReference type="Proteomes" id="UP000198577">
    <property type="component" value="Unassembled WGS sequence"/>
</dbReference>
<dbReference type="CDD" id="cd04909">
    <property type="entry name" value="ACT_PDH-BS"/>
    <property type="match status" value="1"/>
</dbReference>
<dbReference type="GO" id="GO:0004665">
    <property type="term" value="F:prephenate dehydrogenase (NADP+) activity"/>
    <property type="evidence" value="ECO:0007669"/>
    <property type="project" value="InterPro"/>
</dbReference>
<dbReference type="FunFam" id="1.10.3660.10:FF:000003">
    <property type="entry name" value="Prephenate dehydrogenase"/>
    <property type="match status" value="1"/>
</dbReference>
<gene>
    <name evidence="13" type="ORF">SAMN05444406_12924</name>
</gene>
<evidence type="ECO:0000256" key="8">
    <source>
        <dbReference type="ARBA" id="ARBA00023027"/>
    </source>
</evidence>
<feature type="domain" description="Prephenate/arogenate dehydrogenase" evidence="11">
    <location>
        <begin position="8"/>
        <end position="296"/>
    </location>
</feature>
<dbReference type="FunFam" id="3.40.50.720:FF:000208">
    <property type="entry name" value="Prephenate dehydrogenase"/>
    <property type="match status" value="1"/>
</dbReference>
<dbReference type="SUPFAM" id="SSF48179">
    <property type="entry name" value="6-phosphogluconate dehydrogenase C-terminal domain-like"/>
    <property type="match status" value="1"/>
</dbReference>
<dbReference type="STRING" id="937334.SAMN05444406_12924"/>
<feature type="domain" description="ACT" evidence="12">
    <location>
        <begin position="301"/>
        <end position="371"/>
    </location>
</feature>
<dbReference type="InterPro" id="IPR045865">
    <property type="entry name" value="ACT-like_dom_sf"/>
</dbReference>
<keyword evidence="8" id="KW-0520">NAD</keyword>
<keyword evidence="5" id="KW-0827">Tyrosine biosynthesis</keyword>
<dbReference type="InterPro" id="IPR008927">
    <property type="entry name" value="6-PGluconate_DH-like_C_sf"/>
</dbReference>
<dbReference type="PROSITE" id="PS51176">
    <property type="entry name" value="PDH_ADH"/>
    <property type="match status" value="1"/>
</dbReference>
<dbReference type="Gene3D" id="3.40.50.720">
    <property type="entry name" value="NAD(P)-binding Rossmann-like Domain"/>
    <property type="match status" value="1"/>
</dbReference>
<comment type="catalytic activity">
    <reaction evidence="10">
        <text>prephenate + NAD(+) = 3-(4-hydroxyphenyl)pyruvate + CO2 + NADH</text>
        <dbReference type="Rhea" id="RHEA:13869"/>
        <dbReference type="ChEBI" id="CHEBI:16526"/>
        <dbReference type="ChEBI" id="CHEBI:29934"/>
        <dbReference type="ChEBI" id="CHEBI:36242"/>
        <dbReference type="ChEBI" id="CHEBI:57540"/>
        <dbReference type="ChEBI" id="CHEBI:57945"/>
        <dbReference type="EC" id="1.3.1.12"/>
    </reaction>
</comment>
<dbReference type="EC" id="1.3.1.12" evidence="3"/>
<evidence type="ECO:0000256" key="2">
    <source>
        <dbReference type="ARBA" id="ARBA00007964"/>
    </source>
</evidence>
<keyword evidence="6" id="KW-0028">Amino-acid biosynthesis</keyword>
<dbReference type="EMBL" id="FOXR01000029">
    <property type="protein sequence ID" value="SFQ34189.1"/>
    <property type="molecule type" value="Genomic_DNA"/>
</dbReference>
<dbReference type="AlphaFoldDB" id="A0A1I5XQH0"/>
<accession>A0A1I5XQH0</accession>
<dbReference type="UniPathway" id="UPA00122">
    <property type="reaction ID" value="UER00961"/>
</dbReference>
<evidence type="ECO:0000256" key="1">
    <source>
        <dbReference type="ARBA" id="ARBA00005067"/>
    </source>
</evidence>
<dbReference type="PANTHER" id="PTHR21363:SF0">
    <property type="entry name" value="PREPHENATE DEHYDROGENASE [NADP(+)]"/>
    <property type="match status" value="1"/>
</dbReference>
<keyword evidence="14" id="KW-1185">Reference proteome</keyword>
<dbReference type="InterPro" id="IPR050812">
    <property type="entry name" value="Preph/Arog_dehydrog"/>
</dbReference>
<dbReference type="Pfam" id="PF20463">
    <property type="entry name" value="PDH_C"/>
    <property type="match status" value="1"/>
</dbReference>
<proteinExistence type="inferred from homology"/>
<keyword evidence="7" id="KW-0560">Oxidoreductase</keyword>
<evidence type="ECO:0000256" key="5">
    <source>
        <dbReference type="ARBA" id="ARBA00022498"/>
    </source>
</evidence>
<dbReference type="PANTHER" id="PTHR21363">
    <property type="entry name" value="PREPHENATE DEHYDROGENASE"/>
    <property type="match status" value="1"/>
</dbReference>
<dbReference type="GO" id="GO:0008977">
    <property type="term" value="F:prephenate dehydrogenase (NAD+) activity"/>
    <property type="evidence" value="ECO:0007669"/>
    <property type="project" value="UniProtKB-EC"/>
</dbReference>
<dbReference type="GO" id="GO:0070403">
    <property type="term" value="F:NAD+ binding"/>
    <property type="evidence" value="ECO:0007669"/>
    <property type="project" value="InterPro"/>
</dbReference>
<dbReference type="PROSITE" id="PS51671">
    <property type="entry name" value="ACT"/>
    <property type="match status" value="1"/>
</dbReference>
<dbReference type="GO" id="GO:0006571">
    <property type="term" value="P:tyrosine biosynthetic process"/>
    <property type="evidence" value="ECO:0007669"/>
    <property type="project" value="UniProtKB-UniPathway"/>
</dbReference>
<protein>
    <recommendedName>
        <fullName evidence="4">Prephenate dehydrogenase</fullName>
        <ecNumber evidence="3">1.3.1.12</ecNumber>
    </recommendedName>
</protein>
<evidence type="ECO:0000313" key="14">
    <source>
        <dbReference type="Proteomes" id="UP000198577"/>
    </source>
</evidence>
<evidence type="ECO:0000259" key="12">
    <source>
        <dbReference type="PROSITE" id="PS51671"/>
    </source>
</evidence>
<dbReference type="InterPro" id="IPR036291">
    <property type="entry name" value="NAD(P)-bd_dom_sf"/>
</dbReference>
<dbReference type="InterPro" id="IPR002912">
    <property type="entry name" value="ACT_dom"/>
</dbReference>
<evidence type="ECO:0000256" key="7">
    <source>
        <dbReference type="ARBA" id="ARBA00023002"/>
    </source>
</evidence>
<dbReference type="InterPro" id="IPR046825">
    <property type="entry name" value="PDH_C"/>
</dbReference>
<comment type="similarity">
    <text evidence="2">Belongs to the prephenate/arogenate dehydrogenase family.</text>
</comment>
<name>A0A1I5XQH0_9FIRM</name>
<evidence type="ECO:0000256" key="4">
    <source>
        <dbReference type="ARBA" id="ARBA00016891"/>
    </source>
</evidence>
<sequence>MLSGTEIKTISIVGLGLIGGSLAKAIRHSHPDWQITGTDIEEKHLALALKEGVMDKGTTSLEEAVYNAQVIFVCAPVGAIPGLIKEIAAHAPAGAIITDTGSTKEAIVRTAMECLPPGVFFVGGHPMAGTEHSGYAASIPHLFENAYYVLTPLPSTPAWVINRLTSLLSSIGAIPLVMDPQLHDRIVGAISHLPHVVASALVNAVQEIDDPQHFKERLAAGGFRDITRIASSSPQMWRDISLSNRQRLVELIESTVRHLNAFCKYLDEGSADEIEDFFWRAKKFRDSLPRLQSQVLLPYHDLYVDIQDRPGIIGEIATLLGQHSINIKNLRIINSREDEPGGCLVLSLADAVSLEKARQVLTEEGYKTYVK</sequence>
<dbReference type="InterPro" id="IPR046826">
    <property type="entry name" value="PDH_N"/>
</dbReference>
<evidence type="ECO:0000256" key="3">
    <source>
        <dbReference type="ARBA" id="ARBA00012068"/>
    </source>
</evidence>
<dbReference type="InterPro" id="IPR003099">
    <property type="entry name" value="Prephen_DH"/>
</dbReference>
<dbReference type="SUPFAM" id="SSF51735">
    <property type="entry name" value="NAD(P)-binding Rossmann-fold domains"/>
    <property type="match status" value="1"/>
</dbReference>
<dbReference type="Pfam" id="PF02153">
    <property type="entry name" value="PDH_N"/>
    <property type="match status" value="1"/>
</dbReference>